<feature type="region of interest" description="Disordered" evidence="1">
    <location>
        <begin position="1"/>
        <end position="33"/>
    </location>
</feature>
<reference evidence="2 3" key="1">
    <citation type="journal article" date="2024" name="bioRxiv">
        <title>Comparative genomics of Cryptococcus and Kwoniella reveals pathogenesis evolution and contrasting karyotype dynamics via intercentromeric recombination or chromosome fusion.</title>
        <authorList>
            <person name="Coelho M.A."/>
            <person name="David-Palma M."/>
            <person name="Shea T."/>
            <person name="Bowers K."/>
            <person name="McGinley-Smith S."/>
            <person name="Mohammad A.W."/>
            <person name="Gnirke A."/>
            <person name="Yurkov A.M."/>
            <person name="Nowrousian M."/>
            <person name="Sun S."/>
            <person name="Cuomo C.A."/>
            <person name="Heitman J."/>
        </authorList>
    </citation>
    <scope>NUCLEOTIDE SEQUENCE [LARGE SCALE GENOMIC DNA]</scope>
    <source>
        <strain evidence="2 3">CBS 13917</strain>
    </source>
</reference>
<comment type="caution">
    <text evidence="2">The sequence shown here is derived from an EMBL/GenBank/DDBJ whole genome shotgun (WGS) entry which is preliminary data.</text>
</comment>
<gene>
    <name evidence="2" type="ORF">IAR55_003249</name>
</gene>
<dbReference type="GeneID" id="92180507"/>
<evidence type="ECO:0000256" key="1">
    <source>
        <dbReference type="SAM" id="MobiDB-lite"/>
    </source>
</evidence>
<dbReference type="AlphaFoldDB" id="A0AAW0YZ36"/>
<protein>
    <submittedName>
        <fullName evidence="2">Uncharacterized protein</fullName>
    </submittedName>
</protein>
<evidence type="ECO:0000313" key="2">
    <source>
        <dbReference type="EMBL" id="KAK8854510.1"/>
    </source>
</evidence>
<keyword evidence="3" id="KW-1185">Reference proteome</keyword>
<dbReference type="Proteomes" id="UP001388673">
    <property type="component" value="Unassembled WGS sequence"/>
</dbReference>
<dbReference type="RefSeq" id="XP_066802748.1">
    <property type="nucleotide sequence ID" value="XM_066946356.1"/>
</dbReference>
<dbReference type="EMBL" id="JBCAWK010000006">
    <property type="protein sequence ID" value="KAK8854510.1"/>
    <property type="molecule type" value="Genomic_DNA"/>
</dbReference>
<accession>A0AAW0YZ36</accession>
<sequence length="144" mass="16063">MSSKAHTHPDSDSAIADTGLAPSKSSAESGETDRDACQLLRLVYSEEQADGFRETQTAYLRPDGSLPVGNTYSRVVWHRYTPDAFSMYTDMGATRRLYSVPETMKYNLPLSPRLDISKAIVSTAERSGLTTERWLSNDPIDRRV</sequence>
<dbReference type="KEGG" id="kne:92180507"/>
<organism evidence="2 3">
    <name type="scientific">Kwoniella newhampshirensis</name>
    <dbReference type="NCBI Taxonomy" id="1651941"/>
    <lineage>
        <taxon>Eukaryota</taxon>
        <taxon>Fungi</taxon>
        <taxon>Dikarya</taxon>
        <taxon>Basidiomycota</taxon>
        <taxon>Agaricomycotina</taxon>
        <taxon>Tremellomycetes</taxon>
        <taxon>Tremellales</taxon>
        <taxon>Cryptococcaceae</taxon>
        <taxon>Kwoniella</taxon>
    </lineage>
</organism>
<name>A0AAW0YZ36_9TREE</name>
<proteinExistence type="predicted"/>
<evidence type="ECO:0000313" key="3">
    <source>
        <dbReference type="Proteomes" id="UP001388673"/>
    </source>
</evidence>